<reference evidence="1 2" key="1">
    <citation type="submission" date="2015-08" db="EMBL/GenBank/DDBJ databases">
        <title>The genome of the Asian arowana (Scleropages formosus).</title>
        <authorList>
            <person name="Tan M.H."/>
            <person name="Gan H.M."/>
            <person name="Croft L.J."/>
            <person name="Austin C.M."/>
        </authorList>
    </citation>
    <scope>NUCLEOTIDE SEQUENCE [LARGE SCALE GENOMIC DNA]</scope>
    <source>
        <strain evidence="1">Aro1</strain>
    </source>
</reference>
<dbReference type="AlphaFoldDB" id="A0A0P7X9H4"/>
<accession>A0A0P7X9H4</accession>
<protein>
    <submittedName>
        <fullName evidence="1">Uncharacterized protein</fullName>
    </submittedName>
</protein>
<evidence type="ECO:0000313" key="2">
    <source>
        <dbReference type="Proteomes" id="UP000034805"/>
    </source>
</evidence>
<dbReference type="Proteomes" id="UP000034805">
    <property type="component" value="Unassembled WGS sequence"/>
</dbReference>
<dbReference type="InterPro" id="IPR043129">
    <property type="entry name" value="ATPase_NBD"/>
</dbReference>
<sequence length="100" mass="10901">MSRGVNSFHSIALAPPEHNYSLQIKGSVVASSTTFQQKWFSMQEYKESVLTEMAGHLISALLIDNGSGMCKAAFAGDNAPLIVFPTILGCHRNQVSHECF</sequence>
<dbReference type="Pfam" id="PF00022">
    <property type="entry name" value="Actin"/>
    <property type="match status" value="1"/>
</dbReference>
<dbReference type="InterPro" id="IPR004000">
    <property type="entry name" value="Actin"/>
</dbReference>
<proteinExistence type="predicted"/>
<evidence type="ECO:0000313" key="1">
    <source>
        <dbReference type="EMBL" id="KPP71227.1"/>
    </source>
</evidence>
<name>A0A0P7X9H4_SCLFO</name>
<organism evidence="1 2">
    <name type="scientific">Scleropages formosus</name>
    <name type="common">Asian bonytongue</name>
    <name type="synonym">Osteoglossum formosum</name>
    <dbReference type="NCBI Taxonomy" id="113540"/>
    <lineage>
        <taxon>Eukaryota</taxon>
        <taxon>Metazoa</taxon>
        <taxon>Chordata</taxon>
        <taxon>Craniata</taxon>
        <taxon>Vertebrata</taxon>
        <taxon>Euteleostomi</taxon>
        <taxon>Actinopterygii</taxon>
        <taxon>Neopterygii</taxon>
        <taxon>Teleostei</taxon>
        <taxon>Osteoglossocephala</taxon>
        <taxon>Osteoglossomorpha</taxon>
        <taxon>Osteoglossiformes</taxon>
        <taxon>Osteoglossidae</taxon>
        <taxon>Scleropages</taxon>
    </lineage>
</organism>
<dbReference type="EMBL" id="JARO02003080">
    <property type="protein sequence ID" value="KPP71227.1"/>
    <property type="molecule type" value="Genomic_DNA"/>
</dbReference>
<comment type="caution">
    <text evidence="1">The sequence shown here is derived from an EMBL/GenBank/DDBJ whole genome shotgun (WGS) entry which is preliminary data.</text>
</comment>
<dbReference type="Gene3D" id="3.30.420.40">
    <property type="match status" value="2"/>
</dbReference>
<gene>
    <name evidence="1" type="ORF">Z043_109880</name>
</gene>
<dbReference type="SUPFAM" id="SSF53067">
    <property type="entry name" value="Actin-like ATPase domain"/>
    <property type="match status" value="1"/>
</dbReference>